<dbReference type="RefSeq" id="WP_249024160.1">
    <property type="nucleotide sequence ID" value="NZ_JBHLVQ010000025.1"/>
</dbReference>
<dbReference type="Proteomes" id="UP000182835">
    <property type="component" value="Unassembled WGS sequence"/>
</dbReference>
<evidence type="ECO:0000313" key="1">
    <source>
        <dbReference type="EMBL" id="OJG15084.1"/>
    </source>
</evidence>
<organism evidence="1 2">
    <name type="scientific">Enterococcus canintestini</name>
    <dbReference type="NCBI Taxonomy" id="317010"/>
    <lineage>
        <taxon>Bacteria</taxon>
        <taxon>Bacillati</taxon>
        <taxon>Bacillota</taxon>
        <taxon>Bacilli</taxon>
        <taxon>Lactobacillales</taxon>
        <taxon>Enterococcaceae</taxon>
        <taxon>Enterococcus</taxon>
    </lineage>
</organism>
<accession>A0A1L8R5R0</accession>
<evidence type="ECO:0000313" key="2">
    <source>
        <dbReference type="Proteomes" id="UP000182835"/>
    </source>
</evidence>
<protein>
    <submittedName>
        <fullName evidence="1">Uncharacterized protein</fullName>
    </submittedName>
</protein>
<dbReference type="EMBL" id="JXKG01000010">
    <property type="protein sequence ID" value="OJG15084.1"/>
    <property type="molecule type" value="Genomic_DNA"/>
</dbReference>
<dbReference type="AlphaFoldDB" id="A0A1L8R5R0"/>
<name>A0A1L8R5R0_9ENTE</name>
<sequence>MTILLSKEQTTRLLEQMDFISFQEKVTKYFDGEEVDFTIYYMKDRKNGSVIATTPKFTYLQTDEGVGNRYIMGYASTLWEQFAPVDEEDFIKRHVEAFFLKNSYLLKNYDAVVKDIQQGAQYRFSLLAPLLGDLSVWAEKKAMALQQQQRECSPILKELMHLKNTRFENFCVHHFEIAEYYNQLVLLVENYPVCYLNQDYELPNYGYAVDFWRHYSGEDTSVDLKAELNAFVTSFLATEQDYPNRFLSNHTVPQELTEEILQKISALLNDLEYWATRRFAKKVS</sequence>
<proteinExistence type="predicted"/>
<reference evidence="1 2" key="1">
    <citation type="submission" date="2014-12" db="EMBL/GenBank/DDBJ databases">
        <title>Draft genome sequences of 29 type strains of Enterococci.</title>
        <authorList>
            <person name="Zhong Z."/>
            <person name="Sun Z."/>
            <person name="Liu W."/>
            <person name="Zhang W."/>
            <person name="Zhang H."/>
        </authorList>
    </citation>
    <scope>NUCLEOTIDE SEQUENCE [LARGE SCALE GENOMIC DNA]</scope>
    <source>
        <strain evidence="1 2">DSM 21207</strain>
    </source>
</reference>
<gene>
    <name evidence="1" type="ORF">RU96_GL000302</name>
</gene>
<comment type="caution">
    <text evidence="1">The sequence shown here is derived from an EMBL/GenBank/DDBJ whole genome shotgun (WGS) entry which is preliminary data.</text>
</comment>